<comment type="caution">
    <text evidence="1">The sequence shown here is derived from an EMBL/GenBank/DDBJ whole genome shotgun (WGS) entry which is preliminary data.</text>
</comment>
<name>A0A0B2VL48_TOXCA</name>
<evidence type="ECO:0000313" key="2">
    <source>
        <dbReference type="Proteomes" id="UP000031036"/>
    </source>
</evidence>
<protein>
    <submittedName>
        <fullName evidence="1">Uncharacterized protein</fullName>
    </submittedName>
</protein>
<dbReference type="EMBL" id="JPKZ01001397">
    <property type="protein sequence ID" value="KHN82172.1"/>
    <property type="molecule type" value="Genomic_DNA"/>
</dbReference>
<organism evidence="1 2">
    <name type="scientific">Toxocara canis</name>
    <name type="common">Canine roundworm</name>
    <dbReference type="NCBI Taxonomy" id="6265"/>
    <lineage>
        <taxon>Eukaryota</taxon>
        <taxon>Metazoa</taxon>
        <taxon>Ecdysozoa</taxon>
        <taxon>Nematoda</taxon>
        <taxon>Chromadorea</taxon>
        <taxon>Rhabditida</taxon>
        <taxon>Spirurina</taxon>
        <taxon>Ascaridomorpha</taxon>
        <taxon>Ascaridoidea</taxon>
        <taxon>Toxocaridae</taxon>
        <taxon>Toxocara</taxon>
    </lineage>
</organism>
<evidence type="ECO:0000313" key="1">
    <source>
        <dbReference type="EMBL" id="KHN82172.1"/>
    </source>
</evidence>
<accession>A0A0B2VL48</accession>
<dbReference type="AlphaFoldDB" id="A0A0B2VL48"/>
<dbReference type="Proteomes" id="UP000031036">
    <property type="component" value="Unassembled WGS sequence"/>
</dbReference>
<keyword evidence="2" id="KW-1185">Reference proteome</keyword>
<sequence length="77" mass="8191">MPVRGAANMRNQFYYARIKIAFAQEIGPIAGLNGASAALRAPSGAHSLPSPYPSLASPTPIYHTPGPYGDCITIYRD</sequence>
<proteinExistence type="predicted"/>
<reference evidence="1 2" key="1">
    <citation type="submission" date="2014-11" db="EMBL/GenBank/DDBJ databases">
        <title>Genetic blueprint of the zoonotic pathogen Toxocara canis.</title>
        <authorList>
            <person name="Zhu X.-Q."/>
            <person name="Korhonen P.K."/>
            <person name="Cai H."/>
            <person name="Young N.D."/>
            <person name="Nejsum P."/>
            <person name="von Samson-Himmelstjerna G."/>
            <person name="Boag P.R."/>
            <person name="Tan P."/>
            <person name="Li Q."/>
            <person name="Min J."/>
            <person name="Yang Y."/>
            <person name="Wang X."/>
            <person name="Fang X."/>
            <person name="Hall R.S."/>
            <person name="Hofmann A."/>
            <person name="Sternberg P.W."/>
            <person name="Jex A.R."/>
            <person name="Gasser R.B."/>
        </authorList>
    </citation>
    <scope>NUCLEOTIDE SEQUENCE [LARGE SCALE GENOMIC DNA]</scope>
    <source>
        <strain evidence="1">PN_DK_2014</strain>
    </source>
</reference>
<gene>
    <name evidence="1" type="ORF">Tcan_14430</name>
</gene>